<organism evidence="2">
    <name type="scientific">Nothobranchius kuhntae</name>
    <name type="common">Beira killifish</name>
    <dbReference type="NCBI Taxonomy" id="321403"/>
    <lineage>
        <taxon>Eukaryota</taxon>
        <taxon>Metazoa</taxon>
        <taxon>Chordata</taxon>
        <taxon>Craniata</taxon>
        <taxon>Vertebrata</taxon>
        <taxon>Euteleostomi</taxon>
        <taxon>Actinopterygii</taxon>
        <taxon>Neopterygii</taxon>
        <taxon>Teleostei</taxon>
        <taxon>Neoteleostei</taxon>
        <taxon>Acanthomorphata</taxon>
        <taxon>Ovalentaria</taxon>
        <taxon>Atherinomorphae</taxon>
        <taxon>Cyprinodontiformes</taxon>
        <taxon>Nothobranchiidae</taxon>
        <taxon>Nothobranchius</taxon>
    </lineage>
</organism>
<gene>
    <name evidence="2" type="primary">EIF5A</name>
</gene>
<feature type="region of interest" description="Disordered" evidence="1">
    <location>
        <begin position="1"/>
        <end position="28"/>
    </location>
</feature>
<dbReference type="AlphaFoldDB" id="A0A1A8I3X8"/>
<dbReference type="EMBL" id="HAED01006179">
    <property type="protein sequence ID" value="SBQ92209.1"/>
    <property type="molecule type" value="Transcribed_RNA"/>
</dbReference>
<feature type="non-terminal residue" evidence="2">
    <location>
        <position position="1"/>
    </location>
</feature>
<dbReference type="GO" id="GO:0003743">
    <property type="term" value="F:translation initiation factor activity"/>
    <property type="evidence" value="ECO:0007669"/>
    <property type="project" value="UniProtKB-KW"/>
</dbReference>
<feature type="non-terminal residue" evidence="2">
    <location>
        <position position="55"/>
    </location>
</feature>
<keyword evidence="2" id="KW-0396">Initiation factor</keyword>
<evidence type="ECO:0000313" key="2">
    <source>
        <dbReference type="EMBL" id="SBQ92209.1"/>
    </source>
</evidence>
<reference evidence="2" key="2">
    <citation type="submission" date="2016-06" db="EMBL/GenBank/DDBJ databases">
        <title>The genome of a short-lived fish provides insights into sex chromosome evolution and the genetic control of aging.</title>
        <authorList>
            <person name="Reichwald K."/>
            <person name="Felder M."/>
            <person name="Petzold A."/>
            <person name="Koch P."/>
            <person name="Groth M."/>
            <person name="Platzer M."/>
        </authorList>
    </citation>
    <scope>NUCLEOTIDE SEQUENCE</scope>
    <source>
        <tissue evidence="2">Brain</tissue>
    </source>
</reference>
<accession>A0A1A8I3X8</accession>
<proteinExistence type="predicted"/>
<protein>
    <submittedName>
        <fullName evidence="2">Eukaryotic translation initiation factor 5A</fullName>
    </submittedName>
</protein>
<reference evidence="2" key="1">
    <citation type="submission" date="2016-05" db="EMBL/GenBank/DDBJ databases">
        <authorList>
            <person name="Lavstsen T."/>
            <person name="Jespersen J.S."/>
        </authorList>
    </citation>
    <scope>NUCLEOTIDE SEQUENCE</scope>
    <source>
        <tissue evidence="2">Brain</tissue>
    </source>
</reference>
<name>A0A1A8I3X8_NOTKU</name>
<sequence length="55" mass="5935">GADPLRGPLEEGTAGVKEEDSSGGDTYLSKQTWQMQSWTSRRVMPVLQPPTPCSA</sequence>
<keyword evidence="2" id="KW-0648">Protein biosynthesis</keyword>
<evidence type="ECO:0000256" key="1">
    <source>
        <dbReference type="SAM" id="MobiDB-lite"/>
    </source>
</evidence>